<sequence length="430" mass="45758">MYKKQNVLIIFILIFLMSPIKSLASGMSQQYLPPANSDYRGEKISWQIYLSYGITKLRITQFSYGYPKEVIETVTWNVEENSTVWVDMTCMGDTSFEFLDASGKVKGIETRGQSESYLGQGTCEPGKTIKPSDYNEEQNQYASDTFGGTKPKLNNPPTPDGSGGKGETGYKGIDDGTNNGGDNGSDGGDNGGGEDSGEGGNDGSCGACKVLECPGWNEYMDKIDDIAGKIPPPPNWDDVAGKFRDTIVPKVIDDLGDLLGRAPAKPTPPPALPSNDDHGINNNRPSMQDTPNIPQFDADDIKNGAPPIPEREDPTGGFDLIDNPMDTLPDAPINPKPGETDPGEWGQNKPKEDSNPFPFPEDQGEPNIGTPPKPSDNGASPPTPGGNVGNAPIPGGDYGTPPSTGGEVPGMKDYKPNPSAPDGSGRDIYP</sequence>
<name>A0A919WIU9_9BACI</name>
<comment type="caution">
    <text evidence="2">The sequence shown here is derived from an EMBL/GenBank/DDBJ whole genome shotgun (WGS) entry which is preliminary data.</text>
</comment>
<feature type="compositionally biased region" description="Gly residues" evidence="1">
    <location>
        <begin position="178"/>
        <end position="200"/>
    </location>
</feature>
<evidence type="ECO:0000256" key="1">
    <source>
        <dbReference type="SAM" id="MobiDB-lite"/>
    </source>
</evidence>
<dbReference type="AlphaFoldDB" id="A0A919WIU9"/>
<feature type="compositionally biased region" description="Polar residues" evidence="1">
    <location>
        <begin position="280"/>
        <end position="293"/>
    </location>
</feature>
<gene>
    <name evidence="2" type="ORF">J27TS8_27480</name>
</gene>
<dbReference type="RefSeq" id="WP_212933933.1">
    <property type="nucleotide sequence ID" value="NZ_BORC01000004.1"/>
</dbReference>
<proteinExistence type="predicted"/>
<dbReference type="Proteomes" id="UP000682111">
    <property type="component" value="Unassembled WGS sequence"/>
</dbReference>
<organism evidence="2 3">
    <name type="scientific">Robertmurraya siralis</name>
    <dbReference type="NCBI Taxonomy" id="77777"/>
    <lineage>
        <taxon>Bacteria</taxon>
        <taxon>Bacillati</taxon>
        <taxon>Bacillota</taxon>
        <taxon>Bacilli</taxon>
        <taxon>Bacillales</taxon>
        <taxon>Bacillaceae</taxon>
        <taxon>Robertmurraya</taxon>
    </lineage>
</organism>
<keyword evidence="3" id="KW-1185">Reference proteome</keyword>
<reference evidence="2" key="1">
    <citation type="submission" date="2021-03" db="EMBL/GenBank/DDBJ databases">
        <title>Antimicrobial resistance genes in bacteria isolated from Japanese honey, and their potential for conferring macrolide and lincosamide resistance in the American foulbrood pathogen Paenibacillus larvae.</title>
        <authorList>
            <person name="Okamoto M."/>
            <person name="Kumagai M."/>
            <person name="Kanamori H."/>
            <person name="Takamatsu D."/>
        </authorList>
    </citation>
    <scope>NUCLEOTIDE SEQUENCE</scope>
    <source>
        <strain evidence="2">J27TS8</strain>
    </source>
</reference>
<evidence type="ECO:0000313" key="3">
    <source>
        <dbReference type="Proteomes" id="UP000682111"/>
    </source>
</evidence>
<accession>A0A919WIU9</accession>
<protein>
    <submittedName>
        <fullName evidence="2">Uncharacterized protein</fullName>
    </submittedName>
</protein>
<evidence type="ECO:0000313" key="2">
    <source>
        <dbReference type="EMBL" id="GIN62755.1"/>
    </source>
</evidence>
<feature type="region of interest" description="Disordered" evidence="1">
    <location>
        <begin position="110"/>
        <end position="200"/>
    </location>
</feature>
<feature type="region of interest" description="Disordered" evidence="1">
    <location>
        <begin position="257"/>
        <end position="430"/>
    </location>
</feature>
<dbReference type="EMBL" id="BORC01000004">
    <property type="protein sequence ID" value="GIN62755.1"/>
    <property type="molecule type" value="Genomic_DNA"/>
</dbReference>